<dbReference type="Gene3D" id="3.30.565.10">
    <property type="entry name" value="Histidine kinase-like ATPase, C-terminal domain"/>
    <property type="match status" value="1"/>
</dbReference>
<dbReference type="PANTHER" id="PTHR43065">
    <property type="entry name" value="SENSOR HISTIDINE KINASE"/>
    <property type="match status" value="1"/>
</dbReference>
<dbReference type="SMART" id="SM00091">
    <property type="entry name" value="PAS"/>
    <property type="match status" value="1"/>
</dbReference>
<keyword evidence="10" id="KW-1133">Transmembrane helix</keyword>
<dbReference type="PROSITE" id="PS50109">
    <property type="entry name" value="HIS_KIN"/>
    <property type="match status" value="1"/>
</dbReference>
<feature type="transmembrane region" description="Helical" evidence="10">
    <location>
        <begin position="188"/>
        <end position="210"/>
    </location>
</feature>
<evidence type="ECO:0000256" key="3">
    <source>
        <dbReference type="ARBA" id="ARBA00022553"/>
    </source>
</evidence>
<dbReference type="Proteomes" id="UP000283003">
    <property type="component" value="Unassembled WGS sequence"/>
</dbReference>
<dbReference type="InterPro" id="IPR004358">
    <property type="entry name" value="Sig_transdc_His_kin-like_C"/>
</dbReference>
<keyword evidence="6" id="KW-0418">Kinase</keyword>
<keyword evidence="5" id="KW-0547">Nucleotide-binding</keyword>
<dbReference type="InterPro" id="IPR003661">
    <property type="entry name" value="HisK_dim/P_dom"/>
</dbReference>
<keyword evidence="15" id="KW-1185">Reference proteome</keyword>
<feature type="domain" description="Histidine kinase" evidence="11">
    <location>
        <begin position="386"/>
        <end position="609"/>
    </location>
</feature>
<feature type="transmembrane region" description="Helical" evidence="10">
    <location>
        <begin position="24"/>
        <end position="45"/>
    </location>
</feature>
<dbReference type="Pfam" id="PF08448">
    <property type="entry name" value="PAS_4"/>
    <property type="match status" value="1"/>
</dbReference>
<reference evidence="14 15" key="1">
    <citation type="submission" date="2018-12" db="EMBL/GenBank/DDBJ databases">
        <title>Croceicoccus ponticola sp. nov., a lipolytic bacterium isolated from seawater.</title>
        <authorList>
            <person name="Yoon J.-H."/>
        </authorList>
    </citation>
    <scope>NUCLEOTIDE SEQUENCE [LARGE SCALE GENOMIC DNA]</scope>
    <source>
        <strain evidence="14 15">GM-16</strain>
    </source>
</reference>
<dbReference type="RefSeq" id="WP_127612031.1">
    <property type="nucleotide sequence ID" value="NZ_RXOL01000002.1"/>
</dbReference>
<dbReference type="Gene3D" id="3.40.50.2300">
    <property type="match status" value="1"/>
</dbReference>
<dbReference type="SMART" id="SM00448">
    <property type="entry name" value="REC"/>
    <property type="match status" value="1"/>
</dbReference>
<evidence type="ECO:0000256" key="4">
    <source>
        <dbReference type="ARBA" id="ARBA00022679"/>
    </source>
</evidence>
<sequence>MTSQLEWSAHRMPQRFLNYERQKVTFWLAIVVLVAAIAFSVLNYFERQAILDSIETKQSILIQAQDARNSLRMAEAGARGFAISESPKDHARFQSGIATFTETFARLKKSSRDNPELISRLANLERLAEREIAISEKLAARDRPDQGSQLVAVSSQTMELFNRGIDDFLILARSIRQNQFDDLRNQRLVSGIALVLGALLSLGLISWLFMLREREFTRRRAVEDELRALNTGLEASVRERTLELERSRDLLDTIIESIPDPIYLKNADDEYRYVFVNEAAEQLFGLPREQAMGRIDHELFPREQANLCRREDRQIHNSGEIGFSPAREMITQQGPRDVESRKIPFQSADGQTLILGVLRDVTDHRRMERQLREMQRMDSLGRLTGGIAHDFNNLLAIIMGNLDLVREELDTSTETALMIDEALGATVRGAELVRRLLAFARKQHLEPVAVDLNEHIPEVLPLLERTLGENVTVQFKDGADLWLALIDPGQVDDALVNLAINARDSMLEGGLLTIETANANLDEDYAAQHVEVDPGEYVALMVSDTGSGMSSTTISRAFEPFFTTKEEGKGTGLGLSQVYGWVKQSGGHIKIYSELGHGTTIKLYLPRSGEKTAVTHELPDATRTSAKGEERVLVVEDNLNVRRTVVRQLHDLGYSTIEADDGQSALEMIRNGVSFDLLFTDIVMPGGMSGYELAEVATGLRPGLRVLLTSGYTELGQKAANPACWPLISKPYRKSELAIMIRTILDAPPRDRNA</sequence>
<evidence type="ECO:0000313" key="15">
    <source>
        <dbReference type="Proteomes" id="UP000283003"/>
    </source>
</evidence>
<dbReference type="InterPro" id="IPR035965">
    <property type="entry name" value="PAS-like_dom_sf"/>
</dbReference>
<dbReference type="SMART" id="SM00387">
    <property type="entry name" value="HATPase_c"/>
    <property type="match status" value="1"/>
</dbReference>
<dbReference type="InterPro" id="IPR007891">
    <property type="entry name" value="CHASE3"/>
</dbReference>
<feature type="modified residue" description="4-aspartylphosphate" evidence="9">
    <location>
        <position position="681"/>
    </location>
</feature>
<dbReference type="Pfam" id="PF02518">
    <property type="entry name" value="HATPase_c"/>
    <property type="match status" value="1"/>
</dbReference>
<dbReference type="CDD" id="cd00130">
    <property type="entry name" value="PAS"/>
    <property type="match status" value="1"/>
</dbReference>
<dbReference type="SUPFAM" id="SSF55785">
    <property type="entry name" value="PYP-like sensor domain (PAS domain)"/>
    <property type="match status" value="1"/>
</dbReference>
<dbReference type="SUPFAM" id="SSF47384">
    <property type="entry name" value="Homodimeric domain of signal transducing histidine kinase"/>
    <property type="match status" value="1"/>
</dbReference>
<evidence type="ECO:0000256" key="1">
    <source>
        <dbReference type="ARBA" id="ARBA00000085"/>
    </source>
</evidence>
<dbReference type="Gene3D" id="1.10.287.130">
    <property type="match status" value="1"/>
</dbReference>
<evidence type="ECO:0000259" key="13">
    <source>
        <dbReference type="PROSITE" id="PS50112"/>
    </source>
</evidence>
<dbReference type="OrthoDB" id="9796100at2"/>
<dbReference type="GO" id="GO:0005524">
    <property type="term" value="F:ATP binding"/>
    <property type="evidence" value="ECO:0007669"/>
    <property type="project" value="UniProtKB-KW"/>
</dbReference>
<dbReference type="AlphaFoldDB" id="A0A437GXV5"/>
<evidence type="ECO:0000259" key="11">
    <source>
        <dbReference type="PROSITE" id="PS50109"/>
    </source>
</evidence>
<dbReference type="NCBIfam" id="TIGR00229">
    <property type="entry name" value="sensory_box"/>
    <property type="match status" value="1"/>
</dbReference>
<keyword evidence="3 9" id="KW-0597">Phosphoprotein</keyword>
<dbReference type="SUPFAM" id="SSF52172">
    <property type="entry name" value="CheY-like"/>
    <property type="match status" value="1"/>
</dbReference>
<dbReference type="GO" id="GO:0000155">
    <property type="term" value="F:phosphorelay sensor kinase activity"/>
    <property type="evidence" value="ECO:0007669"/>
    <property type="project" value="InterPro"/>
</dbReference>
<keyword evidence="10" id="KW-0472">Membrane</keyword>
<evidence type="ECO:0000313" key="14">
    <source>
        <dbReference type="EMBL" id="RVQ67524.1"/>
    </source>
</evidence>
<keyword evidence="8" id="KW-0902">Two-component regulatory system</keyword>
<dbReference type="SUPFAM" id="SSF55874">
    <property type="entry name" value="ATPase domain of HSP90 chaperone/DNA topoisomerase II/histidine kinase"/>
    <property type="match status" value="1"/>
</dbReference>
<dbReference type="InterPro" id="IPR000014">
    <property type="entry name" value="PAS"/>
</dbReference>
<dbReference type="PANTHER" id="PTHR43065:SF46">
    <property type="entry name" value="C4-DICARBOXYLATE TRANSPORT SENSOR PROTEIN DCTB"/>
    <property type="match status" value="1"/>
</dbReference>
<keyword evidence="10" id="KW-0812">Transmembrane</keyword>
<dbReference type="PROSITE" id="PS50110">
    <property type="entry name" value="RESPONSE_REGULATORY"/>
    <property type="match status" value="1"/>
</dbReference>
<dbReference type="EMBL" id="RXOL01000002">
    <property type="protein sequence ID" value="RVQ67524.1"/>
    <property type="molecule type" value="Genomic_DNA"/>
</dbReference>
<evidence type="ECO:0000256" key="9">
    <source>
        <dbReference type="PROSITE-ProRule" id="PRU00169"/>
    </source>
</evidence>
<dbReference type="InterPro" id="IPR036890">
    <property type="entry name" value="HATPase_C_sf"/>
</dbReference>
<keyword evidence="7" id="KW-0067">ATP-binding</keyword>
<dbReference type="Pfam" id="PF00072">
    <property type="entry name" value="Response_reg"/>
    <property type="match status" value="1"/>
</dbReference>
<dbReference type="Pfam" id="PF00512">
    <property type="entry name" value="HisKA"/>
    <property type="match status" value="1"/>
</dbReference>
<accession>A0A437GXV5</accession>
<dbReference type="InterPro" id="IPR003594">
    <property type="entry name" value="HATPase_dom"/>
</dbReference>
<dbReference type="CDD" id="cd00082">
    <property type="entry name" value="HisKA"/>
    <property type="match status" value="1"/>
</dbReference>
<dbReference type="InterPro" id="IPR011006">
    <property type="entry name" value="CheY-like_superfamily"/>
</dbReference>
<proteinExistence type="predicted"/>
<dbReference type="SMART" id="SM00388">
    <property type="entry name" value="HisKA"/>
    <property type="match status" value="1"/>
</dbReference>
<evidence type="ECO:0000256" key="5">
    <source>
        <dbReference type="ARBA" id="ARBA00022741"/>
    </source>
</evidence>
<dbReference type="InterPro" id="IPR001789">
    <property type="entry name" value="Sig_transdc_resp-reg_receiver"/>
</dbReference>
<evidence type="ECO:0000259" key="12">
    <source>
        <dbReference type="PROSITE" id="PS50110"/>
    </source>
</evidence>
<evidence type="ECO:0000256" key="6">
    <source>
        <dbReference type="ARBA" id="ARBA00022777"/>
    </source>
</evidence>
<dbReference type="Pfam" id="PF05227">
    <property type="entry name" value="CHASE3"/>
    <property type="match status" value="1"/>
</dbReference>
<dbReference type="InterPro" id="IPR013656">
    <property type="entry name" value="PAS_4"/>
</dbReference>
<keyword evidence="4" id="KW-0808">Transferase</keyword>
<organism evidence="14 15">
    <name type="scientific">Croceicoccus ponticola</name>
    <dbReference type="NCBI Taxonomy" id="2217664"/>
    <lineage>
        <taxon>Bacteria</taxon>
        <taxon>Pseudomonadati</taxon>
        <taxon>Pseudomonadota</taxon>
        <taxon>Alphaproteobacteria</taxon>
        <taxon>Sphingomonadales</taxon>
        <taxon>Erythrobacteraceae</taxon>
        <taxon>Croceicoccus</taxon>
    </lineage>
</organism>
<dbReference type="Gene3D" id="3.30.450.20">
    <property type="entry name" value="PAS domain"/>
    <property type="match status" value="1"/>
</dbReference>
<evidence type="ECO:0000256" key="2">
    <source>
        <dbReference type="ARBA" id="ARBA00012438"/>
    </source>
</evidence>
<evidence type="ECO:0000256" key="8">
    <source>
        <dbReference type="ARBA" id="ARBA00023012"/>
    </source>
</evidence>
<comment type="catalytic activity">
    <reaction evidence="1">
        <text>ATP + protein L-histidine = ADP + protein N-phospho-L-histidine.</text>
        <dbReference type="EC" id="2.7.13.3"/>
    </reaction>
</comment>
<feature type="domain" description="Response regulatory" evidence="12">
    <location>
        <begin position="631"/>
        <end position="745"/>
    </location>
</feature>
<protein>
    <recommendedName>
        <fullName evidence="2">histidine kinase</fullName>
        <ecNumber evidence="2">2.7.13.3</ecNumber>
    </recommendedName>
</protein>
<dbReference type="PRINTS" id="PR00344">
    <property type="entry name" value="BCTRLSENSOR"/>
</dbReference>
<dbReference type="PROSITE" id="PS50112">
    <property type="entry name" value="PAS"/>
    <property type="match status" value="1"/>
</dbReference>
<evidence type="ECO:0000256" key="10">
    <source>
        <dbReference type="SAM" id="Phobius"/>
    </source>
</evidence>
<dbReference type="InterPro" id="IPR005467">
    <property type="entry name" value="His_kinase_dom"/>
</dbReference>
<name>A0A437GXV5_9SPHN</name>
<comment type="caution">
    <text evidence="14">The sequence shown here is derived from an EMBL/GenBank/DDBJ whole genome shotgun (WGS) entry which is preliminary data.</text>
</comment>
<dbReference type="EC" id="2.7.13.3" evidence="2"/>
<feature type="domain" description="PAS" evidence="13">
    <location>
        <begin position="247"/>
        <end position="294"/>
    </location>
</feature>
<gene>
    <name evidence="14" type="ORF">EKN06_06065</name>
</gene>
<dbReference type="InterPro" id="IPR036097">
    <property type="entry name" value="HisK_dim/P_sf"/>
</dbReference>
<evidence type="ECO:0000256" key="7">
    <source>
        <dbReference type="ARBA" id="ARBA00022840"/>
    </source>
</evidence>